<dbReference type="OrthoDB" id="8479405at2"/>
<dbReference type="EMBL" id="SPVG01000072">
    <property type="protein sequence ID" value="TFW27223.1"/>
    <property type="molecule type" value="Genomic_DNA"/>
</dbReference>
<dbReference type="RefSeq" id="WP_135200876.1">
    <property type="nucleotide sequence ID" value="NZ_SPVG01000072.1"/>
</dbReference>
<keyword evidence="1" id="KW-0472">Membrane</keyword>
<dbReference type="GO" id="GO:0006508">
    <property type="term" value="P:proteolysis"/>
    <property type="evidence" value="ECO:0007669"/>
    <property type="project" value="UniProtKB-KW"/>
</dbReference>
<reference evidence="3 4" key="1">
    <citation type="submission" date="2019-03" db="EMBL/GenBank/DDBJ databases">
        <title>Draft Genome Sequence of Duganella callidus sp. nov., a Novel Duganella Species Isolated from Cultivated Soil.</title>
        <authorList>
            <person name="Raths R."/>
            <person name="Peta V."/>
            <person name="Bucking H."/>
        </authorList>
    </citation>
    <scope>NUCLEOTIDE SEQUENCE [LARGE SCALE GENOMIC DNA]</scope>
    <source>
        <strain evidence="3 4">DN04</strain>
    </source>
</reference>
<dbReference type="Pfam" id="PF02517">
    <property type="entry name" value="Rce1-like"/>
    <property type="match status" value="1"/>
</dbReference>
<dbReference type="GO" id="GO:0008237">
    <property type="term" value="F:metallopeptidase activity"/>
    <property type="evidence" value="ECO:0007669"/>
    <property type="project" value="UniProtKB-KW"/>
</dbReference>
<feature type="transmembrane region" description="Helical" evidence="1">
    <location>
        <begin position="65"/>
        <end position="90"/>
    </location>
</feature>
<comment type="caution">
    <text evidence="3">The sequence shown here is derived from an EMBL/GenBank/DDBJ whole genome shotgun (WGS) entry which is preliminary data.</text>
</comment>
<gene>
    <name evidence="3" type="ORF">E4L98_07170</name>
</gene>
<keyword evidence="4" id="KW-1185">Reference proteome</keyword>
<protein>
    <submittedName>
        <fullName evidence="3">CPBP family intramembrane metalloprotease</fullName>
    </submittedName>
</protein>
<accession>A0A4Y9SRE3</accession>
<evidence type="ECO:0000256" key="1">
    <source>
        <dbReference type="SAM" id="Phobius"/>
    </source>
</evidence>
<keyword evidence="3" id="KW-0482">Metalloprotease</keyword>
<keyword evidence="3" id="KW-0645">Protease</keyword>
<dbReference type="InterPro" id="IPR003675">
    <property type="entry name" value="Rce1/LyrA-like_dom"/>
</dbReference>
<keyword evidence="1" id="KW-0812">Transmembrane</keyword>
<dbReference type="GO" id="GO:0004175">
    <property type="term" value="F:endopeptidase activity"/>
    <property type="evidence" value="ECO:0007669"/>
    <property type="project" value="UniProtKB-ARBA"/>
</dbReference>
<name>A0A4Y9SRE3_9BURK</name>
<dbReference type="Proteomes" id="UP000297729">
    <property type="component" value="Unassembled WGS sequence"/>
</dbReference>
<evidence type="ECO:0000313" key="3">
    <source>
        <dbReference type="EMBL" id="TFW27223.1"/>
    </source>
</evidence>
<sequence length="232" mass="25174">MIATLCGLLLALGLPSLFAFIKHGDRHAPFKQTRHLLMAWGGCLALLALMLLWEQRPMASIGIVWGNYLAWLIGAALGLTVMTMSVLSLIQASSSGQGALPDGAAEGMLRLAATPPWFRWAVVLTAGITEEIMFRGYPIERLTELTGSLWLAALLPLAVFTLAHLGGWSRSHLVGVLFGGGLLTGLYLWQRDLVACMIAHALIDSVLIFLPWLLKKLAARQTQRFSSVSASR</sequence>
<dbReference type="GO" id="GO:0080120">
    <property type="term" value="P:CAAX-box protein maturation"/>
    <property type="evidence" value="ECO:0007669"/>
    <property type="project" value="UniProtKB-ARBA"/>
</dbReference>
<evidence type="ECO:0000259" key="2">
    <source>
        <dbReference type="Pfam" id="PF02517"/>
    </source>
</evidence>
<evidence type="ECO:0000313" key="4">
    <source>
        <dbReference type="Proteomes" id="UP000297729"/>
    </source>
</evidence>
<keyword evidence="3" id="KW-0378">Hydrolase</keyword>
<organism evidence="3 4">
    <name type="scientific">Duganella callida</name>
    <dbReference type="NCBI Taxonomy" id="2561932"/>
    <lineage>
        <taxon>Bacteria</taxon>
        <taxon>Pseudomonadati</taxon>
        <taxon>Pseudomonadota</taxon>
        <taxon>Betaproteobacteria</taxon>
        <taxon>Burkholderiales</taxon>
        <taxon>Oxalobacteraceae</taxon>
        <taxon>Telluria group</taxon>
        <taxon>Duganella</taxon>
    </lineage>
</organism>
<dbReference type="AlphaFoldDB" id="A0A4Y9SRE3"/>
<feature type="transmembrane region" description="Helical" evidence="1">
    <location>
        <begin position="35"/>
        <end position="53"/>
    </location>
</feature>
<keyword evidence="1" id="KW-1133">Transmembrane helix</keyword>
<feature type="transmembrane region" description="Helical" evidence="1">
    <location>
        <begin position="188"/>
        <end position="214"/>
    </location>
</feature>
<feature type="transmembrane region" description="Helical" evidence="1">
    <location>
        <begin position="149"/>
        <end position="168"/>
    </location>
</feature>
<feature type="domain" description="CAAX prenyl protease 2/Lysostaphin resistance protein A-like" evidence="2">
    <location>
        <begin position="115"/>
        <end position="205"/>
    </location>
</feature>
<proteinExistence type="predicted"/>